<dbReference type="InterPro" id="IPR010982">
    <property type="entry name" value="Lambda_DNA-bd_dom_sf"/>
</dbReference>
<dbReference type="SUPFAM" id="SSF47413">
    <property type="entry name" value="lambda repressor-like DNA-binding domains"/>
    <property type="match status" value="1"/>
</dbReference>
<evidence type="ECO:0000313" key="3">
    <source>
        <dbReference type="Proteomes" id="UP001642900"/>
    </source>
</evidence>
<protein>
    <submittedName>
        <fullName evidence="2">XRE family transcriptional regulator</fullName>
    </submittedName>
</protein>
<dbReference type="CDD" id="cd00093">
    <property type="entry name" value="HTH_XRE"/>
    <property type="match status" value="1"/>
</dbReference>
<gene>
    <name evidence="2" type="ORF">G6N73_11780</name>
</gene>
<dbReference type="Proteomes" id="UP001642900">
    <property type="component" value="Unassembled WGS sequence"/>
</dbReference>
<dbReference type="InterPro" id="IPR001387">
    <property type="entry name" value="Cro/C1-type_HTH"/>
</dbReference>
<organism evidence="2 3">
    <name type="scientific">Allomesorhizobium camelthorni</name>
    <dbReference type="NCBI Taxonomy" id="475069"/>
    <lineage>
        <taxon>Bacteria</taxon>
        <taxon>Pseudomonadati</taxon>
        <taxon>Pseudomonadota</taxon>
        <taxon>Alphaproteobacteria</taxon>
        <taxon>Hyphomicrobiales</taxon>
        <taxon>Phyllobacteriaceae</taxon>
        <taxon>Allomesorhizobium</taxon>
    </lineage>
</organism>
<name>A0A6G4WB88_9HYPH</name>
<sequence>MTTKKVEVHAGNPNIFAELGLPDADAHFLKAQIVAELYRLTNEQALTQARAGALMGISQPEVSRLFKGHFREYSLERLMGFLTAFDRDVEIVAKPRGTDGARGHITFRHGAEA</sequence>
<dbReference type="Gene3D" id="1.10.260.40">
    <property type="entry name" value="lambda repressor-like DNA-binding domains"/>
    <property type="match status" value="1"/>
</dbReference>
<reference evidence="2 3" key="1">
    <citation type="submission" date="2020-02" db="EMBL/GenBank/DDBJ databases">
        <title>Genome sequence of strain CCNWXJ40-4.</title>
        <authorList>
            <person name="Gao J."/>
            <person name="Sun J."/>
        </authorList>
    </citation>
    <scope>NUCLEOTIDE SEQUENCE [LARGE SCALE GENOMIC DNA]</scope>
    <source>
        <strain evidence="2 3">CCNWXJ 40-4</strain>
    </source>
</reference>
<feature type="domain" description="HigA2-like helix-turn-helix" evidence="1">
    <location>
        <begin position="15"/>
        <end position="93"/>
    </location>
</feature>
<dbReference type="Pfam" id="PF13744">
    <property type="entry name" value="HTH_37"/>
    <property type="match status" value="1"/>
</dbReference>
<dbReference type="GO" id="GO:0003677">
    <property type="term" value="F:DNA binding"/>
    <property type="evidence" value="ECO:0007669"/>
    <property type="project" value="InterPro"/>
</dbReference>
<dbReference type="RefSeq" id="WP_165027757.1">
    <property type="nucleotide sequence ID" value="NZ_JAAKZF010000012.1"/>
</dbReference>
<comment type="caution">
    <text evidence="2">The sequence shown here is derived from an EMBL/GenBank/DDBJ whole genome shotgun (WGS) entry which is preliminary data.</text>
</comment>
<dbReference type="InterPro" id="IPR039554">
    <property type="entry name" value="HigA2-like_HTH"/>
</dbReference>
<keyword evidence="3" id="KW-1185">Reference proteome</keyword>
<proteinExistence type="predicted"/>
<dbReference type="EMBL" id="JAAKZF010000012">
    <property type="protein sequence ID" value="NGO51854.1"/>
    <property type="molecule type" value="Genomic_DNA"/>
</dbReference>
<dbReference type="AlphaFoldDB" id="A0A6G4WB88"/>
<evidence type="ECO:0000313" key="2">
    <source>
        <dbReference type="EMBL" id="NGO51854.1"/>
    </source>
</evidence>
<accession>A0A6G4WB88</accession>
<evidence type="ECO:0000259" key="1">
    <source>
        <dbReference type="Pfam" id="PF13744"/>
    </source>
</evidence>